<dbReference type="OrthoDB" id="9811865at2"/>
<dbReference type="InterPro" id="IPR051612">
    <property type="entry name" value="Teichoic_Acid_Biosynth"/>
</dbReference>
<name>A0A430ABF9_9ENTE</name>
<evidence type="ECO:0000256" key="1">
    <source>
        <dbReference type="ARBA" id="ARBA00004202"/>
    </source>
</evidence>
<keyword evidence="8" id="KW-1185">Reference proteome</keyword>
<accession>A0A430ABF9</accession>
<comment type="similarity">
    <text evidence="2">Belongs to the CDP-glycerol glycerophosphotransferase family.</text>
</comment>
<protein>
    <recommendedName>
        <fullName evidence="9">CDP-glycerol--glycerophosphate glycerophosphotransferase</fullName>
    </recommendedName>
</protein>
<dbReference type="Pfam" id="PF04464">
    <property type="entry name" value="Glyphos_transf"/>
    <property type="match status" value="1"/>
</dbReference>
<dbReference type="InterPro" id="IPR043148">
    <property type="entry name" value="TagF_C"/>
</dbReference>
<evidence type="ECO:0000256" key="2">
    <source>
        <dbReference type="ARBA" id="ARBA00010488"/>
    </source>
</evidence>
<dbReference type="InterPro" id="IPR043149">
    <property type="entry name" value="TagF_N"/>
</dbReference>
<keyword evidence="3" id="KW-1003">Cell membrane</keyword>
<evidence type="ECO:0008006" key="9">
    <source>
        <dbReference type="Google" id="ProtNLM"/>
    </source>
</evidence>
<dbReference type="AlphaFoldDB" id="A0A430ABF9"/>
<dbReference type="Proteomes" id="UP000287101">
    <property type="component" value="Unassembled WGS sequence"/>
</dbReference>
<reference evidence="7 8" key="1">
    <citation type="submission" date="2017-05" db="EMBL/GenBank/DDBJ databases">
        <title>Vagococcus spp. assemblies.</title>
        <authorList>
            <person name="Gulvik C.A."/>
        </authorList>
    </citation>
    <scope>NUCLEOTIDE SEQUENCE [LARGE SCALE GENOMIC DNA]</scope>
    <source>
        <strain evidence="7 8">CCUG 41755</strain>
    </source>
</reference>
<dbReference type="RefSeq" id="WP_126829863.1">
    <property type="nucleotide sequence ID" value="NZ_CBCRYB010000006.1"/>
</dbReference>
<dbReference type="Gene3D" id="3.40.50.12580">
    <property type="match status" value="1"/>
</dbReference>
<organism evidence="7 8">
    <name type="scientific">Vagococcus fessus</name>
    <dbReference type="NCBI Taxonomy" id="120370"/>
    <lineage>
        <taxon>Bacteria</taxon>
        <taxon>Bacillati</taxon>
        <taxon>Bacillota</taxon>
        <taxon>Bacilli</taxon>
        <taxon>Lactobacillales</taxon>
        <taxon>Enterococcaceae</taxon>
        <taxon>Vagococcus</taxon>
    </lineage>
</organism>
<keyword evidence="4" id="KW-0808">Transferase</keyword>
<dbReference type="GO" id="GO:0047355">
    <property type="term" value="F:CDP-glycerol glycerophosphotransferase activity"/>
    <property type="evidence" value="ECO:0007669"/>
    <property type="project" value="InterPro"/>
</dbReference>
<gene>
    <name evidence="7" type="ORF">CBF31_00435</name>
</gene>
<evidence type="ECO:0000256" key="5">
    <source>
        <dbReference type="ARBA" id="ARBA00022944"/>
    </source>
</evidence>
<dbReference type="PANTHER" id="PTHR37316">
    <property type="entry name" value="TEICHOIC ACID GLYCEROL-PHOSPHATE PRIMASE"/>
    <property type="match status" value="1"/>
</dbReference>
<evidence type="ECO:0000256" key="6">
    <source>
        <dbReference type="ARBA" id="ARBA00023136"/>
    </source>
</evidence>
<keyword evidence="5" id="KW-0777">Teichoic acid biosynthesis</keyword>
<evidence type="ECO:0000256" key="4">
    <source>
        <dbReference type="ARBA" id="ARBA00022679"/>
    </source>
</evidence>
<evidence type="ECO:0000256" key="3">
    <source>
        <dbReference type="ARBA" id="ARBA00022475"/>
    </source>
</evidence>
<dbReference type="InterPro" id="IPR007554">
    <property type="entry name" value="Glycerophosphate_synth"/>
</dbReference>
<dbReference type="GO" id="GO:0005886">
    <property type="term" value="C:plasma membrane"/>
    <property type="evidence" value="ECO:0007669"/>
    <property type="project" value="UniProtKB-SubCell"/>
</dbReference>
<proteinExistence type="inferred from homology"/>
<dbReference type="PANTHER" id="PTHR37316:SF3">
    <property type="entry name" value="TEICHOIC ACID GLYCEROL-PHOSPHATE TRANSFERASE"/>
    <property type="match status" value="1"/>
</dbReference>
<keyword evidence="6" id="KW-0472">Membrane</keyword>
<evidence type="ECO:0000313" key="8">
    <source>
        <dbReference type="Proteomes" id="UP000287101"/>
    </source>
</evidence>
<dbReference type="SUPFAM" id="SSF53756">
    <property type="entry name" value="UDP-Glycosyltransferase/glycogen phosphorylase"/>
    <property type="match status" value="1"/>
</dbReference>
<evidence type="ECO:0000313" key="7">
    <source>
        <dbReference type="EMBL" id="RSU04521.1"/>
    </source>
</evidence>
<comment type="caution">
    <text evidence="7">The sequence shown here is derived from an EMBL/GenBank/DDBJ whole genome shotgun (WGS) entry which is preliminary data.</text>
</comment>
<dbReference type="Gene3D" id="3.40.50.11820">
    <property type="match status" value="1"/>
</dbReference>
<comment type="subcellular location">
    <subcellularLocation>
        <location evidence="1">Cell membrane</location>
        <topology evidence="1">Peripheral membrane protein</topology>
    </subcellularLocation>
</comment>
<sequence length="370" mass="43926">MEISKFKTSLLSLVLPVKKKQVYCCSFSGRYYSDSPRKISEYIQEHYPEHTVVWGYHNGYQDNFPDHIEKVKIGSFKWVKAMLTSGYWVSNARLPLEMHKPHKTVYLQTWHGTPLKRLANDMEVVNIVNMDPETYISEFLEETSRWDYLISPNKYSTPIFESCFDYKAEILEYGYPRNDDLFLRNTPDEINRIKEELNIPQNKKVVLYAPTWRDTKNFRLPFSLYQMRQTLGEDYVLLTRFHYLVRDRVATGHYEEFCYDVSDYPETSDLYLISDVLITDYSSTMYDFSLLKRPIILFMDDLELYKNDLRGFYYDIEAKPLGQVVKEQEKLGDAILNSEKLLPNFLPNYEEFTSKYNGDSSKHIVEKVFK</sequence>
<dbReference type="EMBL" id="NGJY01000001">
    <property type="protein sequence ID" value="RSU04521.1"/>
    <property type="molecule type" value="Genomic_DNA"/>
</dbReference>
<dbReference type="GO" id="GO:0019350">
    <property type="term" value="P:teichoic acid biosynthetic process"/>
    <property type="evidence" value="ECO:0007669"/>
    <property type="project" value="UniProtKB-KW"/>
</dbReference>